<dbReference type="Proteomes" id="UP000616724">
    <property type="component" value="Unassembled WGS sequence"/>
</dbReference>
<protein>
    <submittedName>
        <fullName evidence="1">Uncharacterized protein</fullName>
    </submittedName>
</protein>
<accession>A0A8J3RHM3</accession>
<name>A0A8J3RHM3_9ACTN</name>
<sequence>MALRTFAPGVEIFPVAGETVLRTPSGEFLRVNRELGEDPDLMDRETLGAFEARGLVTDREPLRWPGPVAVVGEGAIAAALGELLGRMGADVLRTDVLRVDGCADGLRVDGLRADAPGGAPVPAAPSDTEPVPTGYAAVTWCCDGHPPAEWTSLDALLTRRGIAWQRCSVEGATIVVEPVALGPDDVTHADVRARRLAASESPEHLLAYWTASGEERRRGPSPIGPAQAAFVAAVLAADLADQVARADGAGRRAVTGARRLRLVDSVELTVTDHPILPLPPVEPRRSA</sequence>
<keyword evidence="2" id="KW-1185">Reference proteome</keyword>
<evidence type="ECO:0000313" key="2">
    <source>
        <dbReference type="Proteomes" id="UP000616724"/>
    </source>
</evidence>
<dbReference type="Gene3D" id="3.40.50.720">
    <property type="entry name" value="NAD(P)-binding Rossmann-like Domain"/>
    <property type="match status" value="1"/>
</dbReference>
<comment type="caution">
    <text evidence="1">The sequence shown here is derived from an EMBL/GenBank/DDBJ whole genome shotgun (WGS) entry which is preliminary data.</text>
</comment>
<proteinExistence type="predicted"/>
<dbReference type="AlphaFoldDB" id="A0A8J3RHM3"/>
<dbReference type="RefSeq" id="WP_203889756.1">
    <property type="nucleotide sequence ID" value="NZ_BOOH01000014.1"/>
</dbReference>
<evidence type="ECO:0000313" key="1">
    <source>
        <dbReference type="EMBL" id="GIH75044.1"/>
    </source>
</evidence>
<organism evidence="1 2">
    <name type="scientific">Planobispora longispora</name>
    <dbReference type="NCBI Taxonomy" id="28887"/>
    <lineage>
        <taxon>Bacteria</taxon>
        <taxon>Bacillati</taxon>
        <taxon>Actinomycetota</taxon>
        <taxon>Actinomycetes</taxon>
        <taxon>Streptosporangiales</taxon>
        <taxon>Streptosporangiaceae</taxon>
        <taxon>Planobispora</taxon>
    </lineage>
</organism>
<dbReference type="EMBL" id="BOOH01000014">
    <property type="protein sequence ID" value="GIH75044.1"/>
    <property type="molecule type" value="Genomic_DNA"/>
</dbReference>
<reference evidence="1 2" key="1">
    <citation type="submission" date="2021-01" db="EMBL/GenBank/DDBJ databases">
        <title>Whole genome shotgun sequence of Planobispora longispora NBRC 13918.</title>
        <authorList>
            <person name="Komaki H."/>
            <person name="Tamura T."/>
        </authorList>
    </citation>
    <scope>NUCLEOTIDE SEQUENCE [LARGE SCALE GENOMIC DNA]</scope>
    <source>
        <strain evidence="1 2">NBRC 13918</strain>
    </source>
</reference>
<gene>
    <name evidence="1" type="ORF">Plo01_14730</name>
</gene>